<gene>
    <name evidence="2" type="ORF">PoB_001949800</name>
</gene>
<sequence length="71" mass="8053">MVILLVATPVPETQRRGQTLTQEPTKRDNLEKGRRPSALGEFWPFSATMWGKQTDLKPSRIALGFSTQLLR</sequence>
<feature type="region of interest" description="Disordered" evidence="1">
    <location>
        <begin position="8"/>
        <end position="36"/>
    </location>
</feature>
<comment type="caution">
    <text evidence="2">The sequence shown here is derived from an EMBL/GenBank/DDBJ whole genome shotgun (WGS) entry which is preliminary data.</text>
</comment>
<organism evidence="2 3">
    <name type="scientific">Plakobranchus ocellatus</name>
    <dbReference type="NCBI Taxonomy" id="259542"/>
    <lineage>
        <taxon>Eukaryota</taxon>
        <taxon>Metazoa</taxon>
        <taxon>Spiralia</taxon>
        <taxon>Lophotrochozoa</taxon>
        <taxon>Mollusca</taxon>
        <taxon>Gastropoda</taxon>
        <taxon>Heterobranchia</taxon>
        <taxon>Euthyneura</taxon>
        <taxon>Panpulmonata</taxon>
        <taxon>Sacoglossa</taxon>
        <taxon>Placobranchoidea</taxon>
        <taxon>Plakobranchidae</taxon>
        <taxon>Plakobranchus</taxon>
    </lineage>
</organism>
<keyword evidence="3" id="KW-1185">Reference proteome</keyword>
<evidence type="ECO:0000256" key="1">
    <source>
        <dbReference type="SAM" id="MobiDB-lite"/>
    </source>
</evidence>
<dbReference type="Proteomes" id="UP000735302">
    <property type="component" value="Unassembled WGS sequence"/>
</dbReference>
<dbReference type="AlphaFoldDB" id="A0AAV3ZEV8"/>
<dbReference type="EMBL" id="BLXT01002310">
    <property type="protein sequence ID" value="GFN92992.1"/>
    <property type="molecule type" value="Genomic_DNA"/>
</dbReference>
<protein>
    <submittedName>
        <fullName evidence="2">Uncharacterized protein</fullName>
    </submittedName>
</protein>
<proteinExistence type="predicted"/>
<reference evidence="2 3" key="1">
    <citation type="journal article" date="2021" name="Elife">
        <title>Chloroplast acquisition without the gene transfer in kleptoplastic sea slugs, Plakobranchus ocellatus.</title>
        <authorList>
            <person name="Maeda T."/>
            <person name="Takahashi S."/>
            <person name="Yoshida T."/>
            <person name="Shimamura S."/>
            <person name="Takaki Y."/>
            <person name="Nagai Y."/>
            <person name="Toyoda A."/>
            <person name="Suzuki Y."/>
            <person name="Arimoto A."/>
            <person name="Ishii H."/>
            <person name="Satoh N."/>
            <person name="Nishiyama T."/>
            <person name="Hasebe M."/>
            <person name="Maruyama T."/>
            <person name="Minagawa J."/>
            <person name="Obokata J."/>
            <person name="Shigenobu S."/>
        </authorList>
    </citation>
    <scope>NUCLEOTIDE SEQUENCE [LARGE SCALE GENOMIC DNA]</scope>
</reference>
<feature type="compositionally biased region" description="Basic and acidic residues" evidence="1">
    <location>
        <begin position="24"/>
        <end position="34"/>
    </location>
</feature>
<accession>A0AAV3ZEV8</accession>
<evidence type="ECO:0000313" key="3">
    <source>
        <dbReference type="Proteomes" id="UP000735302"/>
    </source>
</evidence>
<evidence type="ECO:0000313" key="2">
    <source>
        <dbReference type="EMBL" id="GFN92992.1"/>
    </source>
</evidence>
<name>A0AAV3ZEV8_9GAST</name>